<evidence type="ECO:0000313" key="2">
    <source>
        <dbReference type="Proteomes" id="UP001250181"/>
    </source>
</evidence>
<keyword evidence="2" id="KW-1185">Reference proteome</keyword>
<gene>
    <name evidence="1" type="ORF">RND61_14725</name>
</gene>
<evidence type="ECO:0000313" key="1">
    <source>
        <dbReference type="EMBL" id="MDT9683317.1"/>
    </source>
</evidence>
<dbReference type="RefSeq" id="WP_315878391.1">
    <property type="nucleotide sequence ID" value="NZ_JAWCTQ010000016.1"/>
</dbReference>
<protein>
    <submittedName>
        <fullName evidence="1">Uncharacterized protein</fullName>
    </submittedName>
</protein>
<comment type="caution">
    <text evidence="1">The sequence shown here is derived from an EMBL/GenBank/DDBJ whole genome shotgun (WGS) entry which is preliminary data.</text>
</comment>
<name>A0ABU3QLN8_9ACTN</name>
<dbReference type="Proteomes" id="UP001250181">
    <property type="component" value="Unassembled WGS sequence"/>
</dbReference>
<dbReference type="EMBL" id="JAWCTQ010000016">
    <property type="protein sequence ID" value="MDT9683317.1"/>
    <property type="molecule type" value="Genomic_DNA"/>
</dbReference>
<proteinExistence type="predicted"/>
<sequence>MKLIVHVTTLEQWKSVLNIWFNQGYHWASGKADEYDEGKFITMDGRHLGLNINDDECISFWSDYTCDYLNKKDYLVEYDAFMLQQTGAGKMKTYYVTEEQLSLIKELKSKSFPIDYLALNSDGYFSPLAIRLSKEFASALLRYLGGDDSVEFKVKEPLYRLWRVDLANDTVYMKINDSGTPDWTNFKSGAFTAPLEEIKMWDNPAWSIEKVG</sequence>
<organism evidence="1 2">
    <name type="scientific">Streptomyces tamarix</name>
    <dbReference type="NCBI Taxonomy" id="3078565"/>
    <lineage>
        <taxon>Bacteria</taxon>
        <taxon>Bacillati</taxon>
        <taxon>Actinomycetota</taxon>
        <taxon>Actinomycetes</taxon>
        <taxon>Kitasatosporales</taxon>
        <taxon>Streptomycetaceae</taxon>
        <taxon>Streptomyces</taxon>
    </lineage>
</organism>
<reference evidence="1 2" key="1">
    <citation type="submission" date="2023-09" db="EMBL/GenBank/DDBJ databases">
        <title>Streptomyces sp. nov.: A antagonism against Alternaria gaisen Producing Streptochlin, Isolated from Tamarix root soil.</title>
        <authorList>
            <person name="Chen Y."/>
        </authorList>
    </citation>
    <scope>NUCLEOTIDE SEQUENCE [LARGE SCALE GENOMIC DNA]</scope>
    <source>
        <strain evidence="1 2">TRM76323</strain>
    </source>
</reference>
<accession>A0ABU3QLN8</accession>